<evidence type="ECO:0000313" key="3">
    <source>
        <dbReference type="WBParaSite" id="MhA1_Contig1957.frz3.gene1"/>
    </source>
</evidence>
<dbReference type="Proteomes" id="UP000095281">
    <property type="component" value="Unplaced"/>
</dbReference>
<accession>A0A1I8BDK2</accession>
<sequence>MKIFIIFQLFLLIQLFLNSEAFLAENNAELAEVEILDPNVRLRAKRLCTVMFCYDRCPGVITKNPC</sequence>
<keyword evidence="2" id="KW-1185">Reference proteome</keyword>
<feature type="chain" id="PRO_5009315723" evidence="1">
    <location>
        <begin position="22"/>
        <end position="66"/>
    </location>
</feature>
<dbReference type="WBParaSite" id="MhA1_Contig1957.frz3.gene1">
    <property type="protein sequence ID" value="MhA1_Contig1957.frz3.gene1"/>
    <property type="gene ID" value="MhA1_Contig1957.frz3.gene1"/>
</dbReference>
<dbReference type="AlphaFoldDB" id="A0A1I8BDK2"/>
<proteinExistence type="predicted"/>
<evidence type="ECO:0000313" key="2">
    <source>
        <dbReference type="Proteomes" id="UP000095281"/>
    </source>
</evidence>
<evidence type="ECO:0000256" key="1">
    <source>
        <dbReference type="SAM" id="SignalP"/>
    </source>
</evidence>
<keyword evidence="1" id="KW-0732">Signal</keyword>
<feature type="signal peptide" evidence="1">
    <location>
        <begin position="1"/>
        <end position="21"/>
    </location>
</feature>
<reference evidence="3" key="1">
    <citation type="submission" date="2016-11" db="UniProtKB">
        <authorList>
            <consortium name="WormBaseParasite"/>
        </authorList>
    </citation>
    <scope>IDENTIFICATION</scope>
</reference>
<protein>
    <submittedName>
        <fullName evidence="3">Uncharacterized protein</fullName>
    </submittedName>
</protein>
<organism evidence="2 3">
    <name type="scientific">Meloidogyne hapla</name>
    <name type="common">Root-knot nematode worm</name>
    <dbReference type="NCBI Taxonomy" id="6305"/>
    <lineage>
        <taxon>Eukaryota</taxon>
        <taxon>Metazoa</taxon>
        <taxon>Ecdysozoa</taxon>
        <taxon>Nematoda</taxon>
        <taxon>Chromadorea</taxon>
        <taxon>Rhabditida</taxon>
        <taxon>Tylenchina</taxon>
        <taxon>Tylenchomorpha</taxon>
        <taxon>Tylenchoidea</taxon>
        <taxon>Meloidogynidae</taxon>
        <taxon>Meloidogyninae</taxon>
        <taxon>Meloidogyne</taxon>
    </lineage>
</organism>
<name>A0A1I8BDK2_MELHA</name>